<dbReference type="InterPro" id="IPR008271">
    <property type="entry name" value="Ser/Thr_kinase_AS"/>
</dbReference>
<dbReference type="SMART" id="SM01340">
    <property type="entry name" value="DNA_mis_repair"/>
    <property type="match status" value="1"/>
</dbReference>
<evidence type="ECO:0000313" key="5">
    <source>
        <dbReference type="EMBL" id="CAD8170963.1"/>
    </source>
</evidence>
<dbReference type="GO" id="GO:0005524">
    <property type="term" value="F:ATP binding"/>
    <property type="evidence" value="ECO:0007669"/>
    <property type="project" value="InterPro"/>
</dbReference>
<evidence type="ECO:0000313" key="6">
    <source>
        <dbReference type="Proteomes" id="UP000689195"/>
    </source>
</evidence>
<dbReference type="GO" id="GO:0006298">
    <property type="term" value="P:mismatch repair"/>
    <property type="evidence" value="ECO:0007669"/>
    <property type="project" value="InterPro"/>
</dbReference>
<dbReference type="InterPro" id="IPR000719">
    <property type="entry name" value="Prot_kinase_dom"/>
</dbReference>
<keyword evidence="3" id="KW-0234">DNA repair</keyword>
<dbReference type="NCBIfam" id="TIGR00585">
    <property type="entry name" value="mutl"/>
    <property type="match status" value="1"/>
</dbReference>
<dbReference type="PROSITE" id="PS50011">
    <property type="entry name" value="PROTEIN_KINASE_DOM"/>
    <property type="match status" value="1"/>
</dbReference>
<dbReference type="InterPro" id="IPR014762">
    <property type="entry name" value="DNA_mismatch_repair_CS"/>
</dbReference>
<dbReference type="EMBL" id="CAJJDO010000054">
    <property type="protein sequence ID" value="CAD8170963.1"/>
    <property type="molecule type" value="Genomic_DNA"/>
</dbReference>
<evidence type="ECO:0000256" key="2">
    <source>
        <dbReference type="ARBA" id="ARBA00022763"/>
    </source>
</evidence>
<proteinExistence type="inferred from homology"/>
<dbReference type="PROSITE" id="PS00058">
    <property type="entry name" value="DNA_MISMATCH_REPAIR_1"/>
    <property type="match status" value="1"/>
</dbReference>
<dbReference type="GO" id="GO:0140664">
    <property type="term" value="F:ATP-dependent DNA damage sensor activity"/>
    <property type="evidence" value="ECO:0007669"/>
    <property type="project" value="InterPro"/>
</dbReference>
<dbReference type="PANTHER" id="PTHR10073:SF52">
    <property type="entry name" value="MISMATCH REPAIR ENDONUCLEASE PMS2"/>
    <property type="match status" value="1"/>
</dbReference>
<dbReference type="SMART" id="SM00220">
    <property type="entry name" value="S_TKc"/>
    <property type="match status" value="1"/>
</dbReference>
<dbReference type="PROSITE" id="PS00108">
    <property type="entry name" value="PROTEIN_KINASE_ST"/>
    <property type="match status" value="1"/>
</dbReference>
<dbReference type="CDD" id="cd16926">
    <property type="entry name" value="HATPase_MutL-MLH-PMS-like"/>
    <property type="match status" value="1"/>
</dbReference>
<sequence>MIKKLPQEVINKIAAGEVVQRPYSVIKEMVENSIDAHAQNITIYLNNAGLDLIRIIDNGDGIMKEDYELLCERYATSKIRVAEDLLQLFSFGFRGEALASISFVSQMTVISKRRDQQVGYKATYNSQKLLSMSPIGCSDGTEIQIASLFYNLEKRRQALNKSEEKKSILQLIQSLSLHHSSIQFKLFYENKCEFSSFNRLDTISSIMKINQTCIQEKSFNSDIYKYESHLMFTKLSSVKYKRELCLFINDRYVDCDTLKKKITQAYQDCYLCLRVEDGGYYVYLSIKLQPKDIDPNVHPNKKIVRFLNEDEISTEISEKLKQELSPQQTVKLIQTVLFQPKSQEEQKKNSFSFKQSIQSQQQYQKEKVRIDPKTQTLIQQFARKSQVQLAQSVIDQIPNTQSQKIEEESNQINDQYIKNENPDLDDQLNKNQSIKINQINQISKILEEKEQTQISKAECFKLSLESQLELFNILQKKHHKDTYEFYKNISFVGLLQDQQQLLVQNDTKLCLINVIPMIFNMIIVQIIQGEQPEGVLLMERQQDSLLKVIRLDSSEFVLKINENDIDITIQLAEYLSLLNYSNEFIRDFVLPFFKKYNVAVIQNDVQVVLRLEDLYKYFERFCLSLIRLNIENNKCKLETKFLFLLNKISKNVLLLTQILLQVKDMMQESIQLCIRKQEKSNEIQILKRINNPGTVLLKGHSEDYTCVLLEYMPNDTFLKILKKGPFPFPLAKTLSGYLIKVLGTLHNAGIAHCDIKPENILIAADYNLKLCDFGFARLSNQNLRPAGGTPGYTAPELYINETMNLFKCDIFALGVVIFIIVMGFPPFQSNDPNSRDGWWALIYNKQYDLFWNKCESFRQQQFPKEFKIMIMSMLESDPDKRISLNTLLEHEFLQDGATEEEVLIEIEKRVKE</sequence>
<keyword evidence="2" id="KW-0227">DNA damage</keyword>
<comment type="caution">
    <text evidence="5">The sequence shown here is derived from an EMBL/GenBank/DDBJ whole genome shotgun (WGS) entry which is preliminary data.</text>
</comment>
<keyword evidence="6" id="KW-1185">Reference proteome</keyword>
<dbReference type="AlphaFoldDB" id="A0A8S1V3D5"/>
<dbReference type="Pfam" id="PF13589">
    <property type="entry name" value="HATPase_c_3"/>
    <property type="match status" value="1"/>
</dbReference>
<evidence type="ECO:0000259" key="4">
    <source>
        <dbReference type="PROSITE" id="PS50011"/>
    </source>
</evidence>
<reference evidence="5" key="1">
    <citation type="submission" date="2021-01" db="EMBL/GenBank/DDBJ databases">
        <authorList>
            <consortium name="Genoscope - CEA"/>
            <person name="William W."/>
        </authorList>
    </citation>
    <scope>NUCLEOTIDE SEQUENCE</scope>
</reference>
<dbReference type="Proteomes" id="UP000689195">
    <property type="component" value="Unassembled WGS sequence"/>
</dbReference>
<organism evidence="5 6">
    <name type="scientific">Paramecium pentaurelia</name>
    <dbReference type="NCBI Taxonomy" id="43138"/>
    <lineage>
        <taxon>Eukaryota</taxon>
        <taxon>Sar</taxon>
        <taxon>Alveolata</taxon>
        <taxon>Ciliophora</taxon>
        <taxon>Intramacronucleata</taxon>
        <taxon>Oligohymenophorea</taxon>
        <taxon>Peniculida</taxon>
        <taxon>Parameciidae</taxon>
        <taxon>Paramecium</taxon>
    </lineage>
</organism>
<name>A0A8S1V3D5_9CILI</name>
<protein>
    <recommendedName>
        <fullName evidence="4">Protein kinase domain-containing protein</fullName>
    </recommendedName>
</protein>
<dbReference type="OrthoDB" id="10263226at2759"/>
<dbReference type="InterPro" id="IPR013507">
    <property type="entry name" value="DNA_mismatch_S5_2-like"/>
</dbReference>
<accession>A0A8S1V3D5</accession>
<feature type="domain" description="Protein kinase" evidence="4">
    <location>
        <begin position="630"/>
        <end position="893"/>
    </location>
</feature>
<dbReference type="InterPro" id="IPR002099">
    <property type="entry name" value="MutL/Mlh/PMS"/>
</dbReference>
<dbReference type="Pfam" id="PF00069">
    <property type="entry name" value="Pkinase"/>
    <property type="match status" value="1"/>
</dbReference>
<dbReference type="PANTHER" id="PTHR10073">
    <property type="entry name" value="DNA MISMATCH REPAIR PROTEIN MLH, PMS, MUTL"/>
    <property type="match status" value="1"/>
</dbReference>
<evidence type="ECO:0000256" key="3">
    <source>
        <dbReference type="ARBA" id="ARBA00023204"/>
    </source>
</evidence>
<dbReference type="InterPro" id="IPR038973">
    <property type="entry name" value="MutL/Mlh/Pms-like"/>
</dbReference>
<dbReference type="Pfam" id="PF01119">
    <property type="entry name" value="DNA_mis_repair"/>
    <property type="match status" value="1"/>
</dbReference>
<dbReference type="GO" id="GO:0004672">
    <property type="term" value="F:protein kinase activity"/>
    <property type="evidence" value="ECO:0007669"/>
    <property type="project" value="InterPro"/>
</dbReference>
<gene>
    <name evidence="5" type="ORF">PPENT_87.1.T0540043</name>
</gene>
<comment type="similarity">
    <text evidence="1">Belongs to the DNA mismatch repair MutL/HexB family.</text>
</comment>
<dbReference type="GO" id="GO:0030983">
    <property type="term" value="F:mismatched DNA binding"/>
    <property type="evidence" value="ECO:0007669"/>
    <property type="project" value="InterPro"/>
</dbReference>
<evidence type="ECO:0000256" key="1">
    <source>
        <dbReference type="ARBA" id="ARBA00006082"/>
    </source>
</evidence>
<dbReference type="GO" id="GO:0016887">
    <property type="term" value="F:ATP hydrolysis activity"/>
    <property type="evidence" value="ECO:0007669"/>
    <property type="project" value="InterPro"/>
</dbReference>
<dbReference type="GO" id="GO:0032389">
    <property type="term" value="C:MutLalpha complex"/>
    <property type="evidence" value="ECO:0007669"/>
    <property type="project" value="TreeGrafter"/>
</dbReference>
<dbReference type="FunFam" id="3.30.565.10:FF:000003">
    <property type="entry name" value="DNA mismatch repair endonuclease MutL"/>
    <property type="match status" value="1"/>
</dbReference>